<dbReference type="GO" id="GO:0031260">
    <property type="term" value="C:pseudopodium membrane"/>
    <property type="evidence" value="ECO:0007669"/>
    <property type="project" value="UniProtKB-SubCell"/>
</dbReference>
<evidence type="ECO:0000313" key="12">
    <source>
        <dbReference type="EMBL" id="TKC38704.1"/>
    </source>
</evidence>
<evidence type="ECO:0000256" key="9">
    <source>
        <dbReference type="ARBA" id="ARBA00039508"/>
    </source>
</evidence>
<accession>A0A4U1EQ57</accession>
<dbReference type="Gene3D" id="3.40.50.300">
    <property type="entry name" value="P-loop containing nucleotide triphosphate hydrolases"/>
    <property type="match status" value="1"/>
</dbReference>
<evidence type="ECO:0000256" key="10">
    <source>
        <dbReference type="ARBA" id="ARBA00055320"/>
    </source>
</evidence>
<sequence>MGNRNEEDYNFVFKVVLIGESGVGKTNLLSRFTRNEFSHDSRTTIGVEFSTRTVMLGTAAVKAQIWDTAGLERYYRGAVGALLVFDLTKHQTYAVVERWLKELYDHAEATIVVMLVGNKSDLSQAREVPTDEARMFAANGVLPFLSENNGLLFLETSALDSTNVELAFETVLKEIFAKVSKQRQNSTRTNALTLGSEPGPDPGAFPALWFQMSEWLVLVRSPAEL</sequence>
<keyword evidence="5" id="KW-0449">Lipoprotein</keyword>
<dbReference type="SUPFAM" id="SSF52540">
    <property type="entry name" value="P-loop containing nucleoside triphosphate hydrolases"/>
    <property type="match status" value="1"/>
</dbReference>
<dbReference type="InterPro" id="IPR027417">
    <property type="entry name" value="P-loop_NTPase"/>
</dbReference>
<evidence type="ECO:0000256" key="6">
    <source>
        <dbReference type="ARBA" id="ARBA00023289"/>
    </source>
</evidence>
<dbReference type="GO" id="GO:0012505">
    <property type="term" value="C:endomembrane system"/>
    <property type="evidence" value="ECO:0007669"/>
    <property type="project" value="UniProtKB-SubCell"/>
</dbReference>
<comment type="function">
    <text evidence="10">The small GTPases Rab are key regulators of intracellular membrane trafficking, from the formation of transport vesicles to their fusion with membranes. Rabs cycle between an inactive GDP-bound form and an active GTP-bound form that is able to recruit to membranes different set of downstream effectors directly responsible for vesicle formation, movement, tethering and fusion. RAB25 regulates epithelial cell differentiation, proliferation and survival, thereby playing key roles in tumorigenesis. Promotes invasive migration of cells in which it functions to localize and maintain integrin alpha-V/beta-1 at the tips of extending pseudopodia. Involved in the regulation of epithelial morphogenesis through the control of CLDN4 expression and localization at tight junctions. May selectively regulate the apical recycling pathway. Together with MYO5B regulates transcytosis.</text>
</comment>
<comment type="caution">
    <text evidence="12">The sequence shown here is derived from an EMBL/GenBank/DDBJ whole genome shotgun (WGS) entry which is preliminary data.</text>
</comment>
<reference evidence="13" key="1">
    <citation type="journal article" date="2019" name="IScience">
        <title>Narwhal Genome Reveals Long-Term Low Genetic Diversity despite Current Large Abundance Size.</title>
        <authorList>
            <person name="Westbury M.V."/>
            <person name="Petersen B."/>
            <person name="Garde E."/>
            <person name="Heide-Jorgensen M.P."/>
            <person name="Lorenzen E.D."/>
        </authorList>
    </citation>
    <scope>NUCLEOTIDE SEQUENCE [LARGE SCALE GENOMIC DNA]</scope>
</reference>
<evidence type="ECO:0000256" key="11">
    <source>
        <dbReference type="ARBA" id="ARBA00064728"/>
    </source>
</evidence>
<dbReference type="EMBL" id="RWIC01000955">
    <property type="protein sequence ID" value="TKC38704.1"/>
    <property type="molecule type" value="Genomic_DNA"/>
</dbReference>
<dbReference type="PANTHER" id="PTHR47979">
    <property type="entry name" value="DRAB11-RELATED"/>
    <property type="match status" value="1"/>
</dbReference>
<comment type="subcellular location">
    <subcellularLocation>
        <location evidence="7">Cell projection</location>
        <location evidence="7">Pseudopodium membrane</location>
    </subcellularLocation>
    <subcellularLocation>
        <location evidence="8">Endomembrane system</location>
        <topology evidence="8">Lipid-anchor</topology>
    </subcellularLocation>
</comment>
<dbReference type="PRINTS" id="PR00449">
    <property type="entry name" value="RASTRNSFRMNG"/>
</dbReference>
<evidence type="ECO:0000256" key="5">
    <source>
        <dbReference type="ARBA" id="ARBA00023288"/>
    </source>
</evidence>
<evidence type="ECO:0000256" key="1">
    <source>
        <dbReference type="ARBA" id="ARBA00006270"/>
    </source>
</evidence>
<dbReference type="SMART" id="SM00174">
    <property type="entry name" value="RHO"/>
    <property type="match status" value="1"/>
</dbReference>
<dbReference type="FunFam" id="3.40.50.300:FF:000067">
    <property type="entry name" value="ras-related protein RABA1f"/>
    <property type="match status" value="1"/>
</dbReference>
<dbReference type="AlphaFoldDB" id="A0A4U1EQ57"/>
<evidence type="ECO:0000256" key="7">
    <source>
        <dbReference type="ARBA" id="ARBA00037836"/>
    </source>
</evidence>
<name>A0A4U1EQ57_MONMO</name>
<dbReference type="GO" id="GO:0005525">
    <property type="term" value="F:GTP binding"/>
    <property type="evidence" value="ECO:0007669"/>
    <property type="project" value="UniProtKB-KW"/>
</dbReference>
<comment type="subunit">
    <text evidence="11">Interacts (GTP-bound form) with RAB11FIP1, RAB11FIP2, RAB11FIP3 and RAB11FIP4. Interacts (via the hypervariable C-terminal region) with ITGB1 (via the cytoplasmic region); the interaction is GTP-dependent. Interacts with ITGAV. Associates with the integrin alpha-V/beta-1 heterodimer. Interacts with VPS33B.</text>
</comment>
<comment type="similarity">
    <text evidence="1">Belongs to the small GTPase superfamily. Rab family.</text>
</comment>
<keyword evidence="2" id="KW-0547">Nucleotide-binding</keyword>
<keyword evidence="6" id="KW-0636">Prenylation</keyword>
<proteinExistence type="inferred from homology"/>
<dbReference type="InterPro" id="IPR005225">
    <property type="entry name" value="Small_GTP-bd"/>
</dbReference>
<dbReference type="Pfam" id="PF00071">
    <property type="entry name" value="Ras"/>
    <property type="match status" value="1"/>
</dbReference>
<evidence type="ECO:0000256" key="4">
    <source>
        <dbReference type="ARBA" id="ARBA00023136"/>
    </source>
</evidence>
<dbReference type="GO" id="GO:0003924">
    <property type="term" value="F:GTPase activity"/>
    <property type="evidence" value="ECO:0007669"/>
    <property type="project" value="InterPro"/>
</dbReference>
<dbReference type="InterPro" id="IPR001806">
    <property type="entry name" value="Small_GTPase"/>
</dbReference>
<keyword evidence="3" id="KW-0342">GTP-binding</keyword>
<gene>
    <name evidence="12" type="ORF">EI555_016806</name>
</gene>
<dbReference type="InterPro" id="IPR050209">
    <property type="entry name" value="Rab_GTPases_membrane_traffic"/>
</dbReference>
<dbReference type="NCBIfam" id="TIGR00231">
    <property type="entry name" value="small_GTP"/>
    <property type="match status" value="1"/>
</dbReference>
<dbReference type="SMART" id="SM00173">
    <property type="entry name" value="RAS"/>
    <property type="match status" value="1"/>
</dbReference>
<evidence type="ECO:0000256" key="3">
    <source>
        <dbReference type="ARBA" id="ARBA00023134"/>
    </source>
</evidence>
<organism evidence="12 13">
    <name type="scientific">Monodon monoceros</name>
    <name type="common">Narwhal</name>
    <name type="synonym">Ceratodon monodon</name>
    <dbReference type="NCBI Taxonomy" id="40151"/>
    <lineage>
        <taxon>Eukaryota</taxon>
        <taxon>Metazoa</taxon>
        <taxon>Chordata</taxon>
        <taxon>Craniata</taxon>
        <taxon>Vertebrata</taxon>
        <taxon>Euteleostomi</taxon>
        <taxon>Mammalia</taxon>
        <taxon>Eutheria</taxon>
        <taxon>Laurasiatheria</taxon>
        <taxon>Artiodactyla</taxon>
        <taxon>Whippomorpha</taxon>
        <taxon>Cetacea</taxon>
        <taxon>Odontoceti</taxon>
        <taxon>Monodontidae</taxon>
        <taxon>Monodon</taxon>
    </lineage>
</organism>
<evidence type="ECO:0000313" key="13">
    <source>
        <dbReference type="Proteomes" id="UP000308365"/>
    </source>
</evidence>
<dbReference type="Proteomes" id="UP000308365">
    <property type="component" value="Unassembled WGS sequence"/>
</dbReference>
<dbReference type="PROSITE" id="PS51419">
    <property type="entry name" value="RAB"/>
    <property type="match status" value="1"/>
</dbReference>
<keyword evidence="4" id="KW-0472">Membrane</keyword>
<evidence type="ECO:0000256" key="8">
    <source>
        <dbReference type="ARBA" id="ARBA00037868"/>
    </source>
</evidence>
<dbReference type="SMART" id="SM00176">
    <property type="entry name" value="RAN"/>
    <property type="match status" value="1"/>
</dbReference>
<dbReference type="SMART" id="SM00175">
    <property type="entry name" value="RAB"/>
    <property type="match status" value="1"/>
</dbReference>
<protein>
    <recommendedName>
        <fullName evidence="9">Ras-related protein Rab-25</fullName>
    </recommendedName>
</protein>
<dbReference type="PROSITE" id="PS51421">
    <property type="entry name" value="RAS"/>
    <property type="match status" value="1"/>
</dbReference>
<evidence type="ECO:0000256" key="2">
    <source>
        <dbReference type="ARBA" id="ARBA00022741"/>
    </source>
</evidence>